<dbReference type="OrthoDB" id="2016287at2759"/>
<evidence type="ECO:0000313" key="3">
    <source>
        <dbReference type="EMBL" id="RDX92743.1"/>
    </source>
</evidence>
<dbReference type="GO" id="GO:0004523">
    <property type="term" value="F:RNA-DNA hybrid ribonuclease activity"/>
    <property type="evidence" value="ECO:0007669"/>
    <property type="project" value="InterPro"/>
</dbReference>
<dbReference type="Pfam" id="PF13456">
    <property type="entry name" value="RVT_3"/>
    <property type="match status" value="1"/>
</dbReference>
<sequence>MVTWNVQLSKFDISYESRGHIKAQALTDFIIEMTTGSLEDEEDNGWFLLVDRASNQMGSGAKVILEGPNGVLIEQSLHFEFKANNNQAEYKALLAGMRLAKELEAKTLTAKSDSKLVNGEYQVTDPQLMKYLERATRIAVTFEKFTLHHVPREQNERADLLSKLATSQKRGVKGSVIHESVGRATIEEPDVGCVEERRTWMSPLVAYLRDERLPEDSTEAKRLARLLLLAAPMRRRRRSALCGQGGSQRGKRNPYRRLSTGQQDCQGRLLLANIEKRLHGLHEERFAEISTTPLEQLHSITSPWPYDKWGVAILGPFPPAPGQVKYLIVAVDYFTKWIEAEPVATILTERIKPEIVSDNGTQFASWSITSFYAQLKIK</sequence>
<gene>
    <name evidence="3" type="primary">rnhA</name>
    <name evidence="3" type="ORF">CR513_25082</name>
</gene>
<reference evidence="3" key="1">
    <citation type="submission" date="2018-05" db="EMBL/GenBank/DDBJ databases">
        <title>Draft genome of Mucuna pruriens seed.</title>
        <authorList>
            <person name="Nnadi N.E."/>
            <person name="Vos R."/>
            <person name="Hasami M.H."/>
            <person name="Devisetty U.K."/>
            <person name="Aguiy J.C."/>
        </authorList>
    </citation>
    <scope>NUCLEOTIDE SEQUENCE [LARGE SCALE GENOMIC DNA]</scope>
    <source>
        <strain evidence="3">JCA_2017</strain>
    </source>
</reference>
<evidence type="ECO:0000313" key="4">
    <source>
        <dbReference type="Proteomes" id="UP000257109"/>
    </source>
</evidence>
<proteinExistence type="predicted"/>
<dbReference type="EMBL" id="QJKJ01004794">
    <property type="protein sequence ID" value="RDX92743.1"/>
    <property type="molecule type" value="Genomic_DNA"/>
</dbReference>
<dbReference type="PANTHER" id="PTHR48475">
    <property type="entry name" value="RIBONUCLEASE H"/>
    <property type="match status" value="1"/>
</dbReference>
<feature type="non-terminal residue" evidence="3">
    <location>
        <position position="1"/>
    </location>
</feature>
<dbReference type="PANTHER" id="PTHR48475:SF2">
    <property type="entry name" value="RIBONUCLEASE H"/>
    <property type="match status" value="1"/>
</dbReference>
<dbReference type="InterPro" id="IPR012337">
    <property type="entry name" value="RNaseH-like_sf"/>
</dbReference>
<dbReference type="Proteomes" id="UP000257109">
    <property type="component" value="Unassembled WGS sequence"/>
</dbReference>
<keyword evidence="4" id="KW-1185">Reference proteome</keyword>
<dbReference type="AlphaFoldDB" id="A0A371GQT5"/>
<dbReference type="Gene3D" id="3.30.420.10">
    <property type="entry name" value="Ribonuclease H-like superfamily/Ribonuclease H"/>
    <property type="match status" value="2"/>
</dbReference>
<dbReference type="InterPro" id="IPR002156">
    <property type="entry name" value="RNaseH_domain"/>
</dbReference>
<dbReference type="SUPFAM" id="SSF53098">
    <property type="entry name" value="Ribonuclease H-like"/>
    <property type="match status" value="2"/>
</dbReference>
<organism evidence="3 4">
    <name type="scientific">Mucuna pruriens</name>
    <name type="common">Velvet bean</name>
    <name type="synonym">Dolichos pruriens</name>
    <dbReference type="NCBI Taxonomy" id="157652"/>
    <lineage>
        <taxon>Eukaryota</taxon>
        <taxon>Viridiplantae</taxon>
        <taxon>Streptophyta</taxon>
        <taxon>Embryophyta</taxon>
        <taxon>Tracheophyta</taxon>
        <taxon>Spermatophyta</taxon>
        <taxon>Magnoliopsida</taxon>
        <taxon>eudicotyledons</taxon>
        <taxon>Gunneridae</taxon>
        <taxon>Pentapetalae</taxon>
        <taxon>rosids</taxon>
        <taxon>fabids</taxon>
        <taxon>Fabales</taxon>
        <taxon>Fabaceae</taxon>
        <taxon>Papilionoideae</taxon>
        <taxon>50 kb inversion clade</taxon>
        <taxon>NPAAA clade</taxon>
        <taxon>indigoferoid/millettioid clade</taxon>
        <taxon>Phaseoleae</taxon>
        <taxon>Mucuna</taxon>
    </lineage>
</organism>
<accession>A0A371GQT5</accession>
<feature type="region of interest" description="Disordered" evidence="1">
    <location>
        <begin position="239"/>
        <end position="259"/>
    </location>
</feature>
<evidence type="ECO:0000259" key="2">
    <source>
        <dbReference type="PROSITE" id="PS50879"/>
    </source>
</evidence>
<protein>
    <submittedName>
        <fullName evidence="3">RnhA</fullName>
    </submittedName>
</protein>
<dbReference type="CDD" id="cd09279">
    <property type="entry name" value="RNase_HI_like"/>
    <property type="match status" value="1"/>
</dbReference>
<evidence type="ECO:0000256" key="1">
    <source>
        <dbReference type="SAM" id="MobiDB-lite"/>
    </source>
</evidence>
<dbReference type="GO" id="GO:0003676">
    <property type="term" value="F:nucleic acid binding"/>
    <property type="evidence" value="ECO:0007669"/>
    <property type="project" value="InterPro"/>
</dbReference>
<dbReference type="InterPro" id="IPR036397">
    <property type="entry name" value="RNaseH_sf"/>
</dbReference>
<comment type="caution">
    <text evidence="3">The sequence shown here is derived from an EMBL/GenBank/DDBJ whole genome shotgun (WGS) entry which is preliminary data.</text>
</comment>
<name>A0A371GQT5_MUCPR</name>
<feature type="domain" description="RNase H type-1" evidence="2">
    <location>
        <begin position="42"/>
        <end position="167"/>
    </location>
</feature>
<dbReference type="PROSITE" id="PS50879">
    <property type="entry name" value="RNASE_H_1"/>
    <property type="match status" value="1"/>
</dbReference>